<name>A0A3E1QAD7_9FLAO</name>
<feature type="chain" id="PRO_5017670727" description="Putative beta-lactamase-inhibitor-like PepSY-like domain-containing protein" evidence="1">
    <location>
        <begin position="20"/>
        <end position="146"/>
    </location>
</feature>
<dbReference type="InterPro" id="IPR021533">
    <property type="entry name" value="PepSY-like"/>
</dbReference>
<dbReference type="OrthoDB" id="1121502at2"/>
<accession>A0A3E1QAD7</accession>
<dbReference type="Pfam" id="PF11396">
    <property type="entry name" value="PepSY_like"/>
    <property type="match status" value="1"/>
</dbReference>
<feature type="signal peptide" evidence="1">
    <location>
        <begin position="1"/>
        <end position="19"/>
    </location>
</feature>
<protein>
    <recommendedName>
        <fullName evidence="2">Putative beta-lactamase-inhibitor-like PepSY-like domain-containing protein</fullName>
    </recommendedName>
</protein>
<comment type="caution">
    <text evidence="3">The sequence shown here is derived from an EMBL/GenBank/DDBJ whole genome shotgun (WGS) entry which is preliminary data.</text>
</comment>
<dbReference type="Gene3D" id="3.10.450.360">
    <property type="match status" value="1"/>
</dbReference>
<sequence length="146" mass="16757">MKTLKFLLVALFVTTVATAQDLKQTDVPNSVLSNFQKENPNATDVEWEKEMDNYKVEFDQDSQEYEIWYSTSGTMVKMEQDITENMLPKAITSVISSKYSGYKVDDCEKITKDNKTTYKVELENGTDEMDVVFNETGKVESEMNDN</sequence>
<dbReference type="AlphaFoldDB" id="A0A3E1QAD7"/>
<gene>
    <name evidence="3" type="ORF">DZ858_03010</name>
</gene>
<dbReference type="SUPFAM" id="SSF160574">
    <property type="entry name" value="BT0923-like"/>
    <property type="match status" value="1"/>
</dbReference>
<evidence type="ECO:0000259" key="2">
    <source>
        <dbReference type="Pfam" id="PF11396"/>
    </source>
</evidence>
<feature type="domain" description="Putative beta-lactamase-inhibitor-like PepSY-like" evidence="2">
    <location>
        <begin position="53"/>
        <end position="139"/>
    </location>
</feature>
<keyword evidence="1" id="KW-0732">Signal</keyword>
<dbReference type="RefSeq" id="WP_117158062.1">
    <property type="nucleotide sequence ID" value="NZ_QVID01000001.1"/>
</dbReference>
<evidence type="ECO:0000256" key="1">
    <source>
        <dbReference type="SAM" id="SignalP"/>
    </source>
</evidence>
<evidence type="ECO:0000313" key="4">
    <source>
        <dbReference type="Proteomes" id="UP000261082"/>
    </source>
</evidence>
<reference evidence="3 4" key="1">
    <citation type="journal article" date="2007" name="Int. J. Syst. Evol. Microbiol.">
        <title>Marixanthomonas ophiurae gen. nov., sp. nov., a marine bacterium of the family Flavobacteriaceae isolated from a deep-sea brittle star.</title>
        <authorList>
            <person name="Romanenko L.A."/>
            <person name="Uchino M."/>
            <person name="Frolova G.M."/>
            <person name="Mikhailov V.V."/>
        </authorList>
    </citation>
    <scope>NUCLEOTIDE SEQUENCE [LARGE SCALE GENOMIC DNA]</scope>
    <source>
        <strain evidence="3 4">KMM 3046</strain>
    </source>
</reference>
<dbReference type="Proteomes" id="UP000261082">
    <property type="component" value="Unassembled WGS sequence"/>
</dbReference>
<proteinExistence type="predicted"/>
<dbReference type="EMBL" id="QVID01000001">
    <property type="protein sequence ID" value="RFN59064.1"/>
    <property type="molecule type" value="Genomic_DNA"/>
</dbReference>
<evidence type="ECO:0000313" key="3">
    <source>
        <dbReference type="EMBL" id="RFN59064.1"/>
    </source>
</evidence>
<organism evidence="3 4">
    <name type="scientific">Marixanthomonas ophiurae</name>
    <dbReference type="NCBI Taxonomy" id="387659"/>
    <lineage>
        <taxon>Bacteria</taxon>
        <taxon>Pseudomonadati</taxon>
        <taxon>Bacteroidota</taxon>
        <taxon>Flavobacteriia</taxon>
        <taxon>Flavobacteriales</taxon>
        <taxon>Flavobacteriaceae</taxon>
        <taxon>Marixanthomonas</taxon>
    </lineage>
</organism>
<keyword evidence="4" id="KW-1185">Reference proteome</keyword>